<name>A0A6A6TIV4_9PLEO</name>
<dbReference type="Proteomes" id="UP000799324">
    <property type="component" value="Unassembled WGS sequence"/>
</dbReference>
<sequence>MLKWTQYVSQLALIVSRFAFLCCDDARHRPRCLQRSGGKDRPAPSSAAEPLPPSGRDPMDDTDDLDTGHPKKDSTRTGDRKRLCVDRGKLANTYPFSCSYSRSVNGRRTTACQMRQTQRSGD</sequence>
<dbReference type="AlphaFoldDB" id="A0A6A6TIV4"/>
<reference evidence="3" key="1">
    <citation type="journal article" date="2020" name="Stud. Mycol.">
        <title>101 Dothideomycetes genomes: a test case for predicting lifestyles and emergence of pathogens.</title>
        <authorList>
            <person name="Haridas S."/>
            <person name="Albert R."/>
            <person name="Binder M."/>
            <person name="Bloem J."/>
            <person name="Labutti K."/>
            <person name="Salamov A."/>
            <person name="Andreopoulos B."/>
            <person name="Baker S."/>
            <person name="Barry K."/>
            <person name="Bills G."/>
            <person name="Bluhm B."/>
            <person name="Cannon C."/>
            <person name="Castanera R."/>
            <person name="Culley D."/>
            <person name="Daum C."/>
            <person name="Ezra D."/>
            <person name="Gonzalez J."/>
            <person name="Henrissat B."/>
            <person name="Kuo A."/>
            <person name="Liang C."/>
            <person name="Lipzen A."/>
            <person name="Lutzoni F."/>
            <person name="Magnuson J."/>
            <person name="Mondo S."/>
            <person name="Nolan M."/>
            <person name="Ohm R."/>
            <person name="Pangilinan J."/>
            <person name="Park H.-J."/>
            <person name="Ramirez L."/>
            <person name="Alfaro M."/>
            <person name="Sun H."/>
            <person name="Tritt A."/>
            <person name="Yoshinaga Y."/>
            <person name="Zwiers L.-H."/>
            <person name="Turgeon B."/>
            <person name="Goodwin S."/>
            <person name="Spatafora J."/>
            <person name="Crous P."/>
            <person name="Grigoriev I."/>
        </authorList>
    </citation>
    <scope>NUCLEOTIDE SEQUENCE</scope>
    <source>
        <strain evidence="3">CBS 122681</strain>
    </source>
</reference>
<evidence type="ECO:0000313" key="4">
    <source>
        <dbReference type="Proteomes" id="UP000799324"/>
    </source>
</evidence>
<protein>
    <recommendedName>
        <fullName evidence="5">Secreted protein</fullName>
    </recommendedName>
</protein>
<keyword evidence="4" id="KW-1185">Reference proteome</keyword>
<evidence type="ECO:0000256" key="1">
    <source>
        <dbReference type="SAM" id="MobiDB-lite"/>
    </source>
</evidence>
<feature type="compositionally biased region" description="Basic and acidic residues" evidence="1">
    <location>
        <begin position="66"/>
        <end position="89"/>
    </location>
</feature>
<evidence type="ECO:0000256" key="2">
    <source>
        <dbReference type="SAM" id="SignalP"/>
    </source>
</evidence>
<accession>A0A6A6TIV4</accession>
<feature type="signal peptide" evidence="2">
    <location>
        <begin position="1"/>
        <end position="23"/>
    </location>
</feature>
<feature type="chain" id="PRO_5025542535" description="Secreted protein" evidence="2">
    <location>
        <begin position="24"/>
        <end position="122"/>
    </location>
</feature>
<evidence type="ECO:0000313" key="3">
    <source>
        <dbReference type="EMBL" id="KAF2659959.1"/>
    </source>
</evidence>
<keyword evidence="2" id="KW-0732">Signal</keyword>
<dbReference type="EMBL" id="MU004303">
    <property type="protein sequence ID" value="KAF2659959.1"/>
    <property type="molecule type" value="Genomic_DNA"/>
</dbReference>
<feature type="compositionally biased region" description="Polar residues" evidence="1">
    <location>
        <begin position="94"/>
        <end position="122"/>
    </location>
</feature>
<feature type="region of interest" description="Disordered" evidence="1">
    <location>
        <begin position="30"/>
        <end position="122"/>
    </location>
</feature>
<organism evidence="3 4">
    <name type="scientific">Lophiostoma macrostomum CBS 122681</name>
    <dbReference type="NCBI Taxonomy" id="1314788"/>
    <lineage>
        <taxon>Eukaryota</taxon>
        <taxon>Fungi</taxon>
        <taxon>Dikarya</taxon>
        <taxon>Ascomycota</taxon>
        <taxon>Pezizomycotina</taxon>
        <taxon>Dothideomycetes</taxon>
        <taxon>Pleosporomycetidae</taxon>
        <taxon>Pleosporales</taxon>
        <taxon>Lophiostomataceae</taxon>
        <taxon>Lophiostoma</taxon>
    </lineage>
</organism>
<gene>
    <name evidence="3" type="ORF">K491DRAFT_688817</name>
</gene>
<evidence type="ECO:0008006" key="5">
    <source>
        <dbReference type="Google" id="ProtNLM"/>
    </source>
</evidence>
<proteinExistence type="predicted"/>